<evidence type="ECO:0000256" key="5">
    <source>
        <dbReference type="SAM" id="MobiDB-lite"/>
    </source>
</evidence>
<comment type="caution">
    <text evidence="6">The sequence shown here is derived from an EMBL/GenBank/DDBJ whole genome shotgun (WGS) entry which is preliminary data.</text>
</comment>
<dbReference type="InterPro" id="IPR002110">
    <property type="entry name" value="Ankyrin_rpt"/>
</dbReference>
<dbReference type="InterPro" id="IPR036770">
    <property type="entry name" value="Ankyrin_rpt-contain_sf"/>
</dbReference>
<name>A0AA47PAC9_MERPO</name>
<gene>
    <name evidence="6" type="primary">ankrd34b</name>
    <name evidence="6" type="ORF">N1851_003558</name>
</gene>
<feature type="region of interest" description="Disordered" evidence="5">
    <location>
        <begin position="545"/>
        <end position="630"/>
    </location>
</feature>
<feature type="repeat" description="ANK" evidence="4">
    <location>
        <begin position="43"/>
        <end position="83"/>
    </location>
</feature>
<feature type="repeat" description="ANK" evidence="4">
    <location>
        <begin position="84"/>
        <end position="117"/>
    </location>
</feature>
<dbReference type="PANTHER" id="PTHR24156:SF1">
    <property type="entry name" value="ANKYRIN REPEAT DOMAIN-CONTAINING PROTEIN 34B"/>
    <property type="match status" value="1"/>
</dbReference>
<dbReference type="PANTHER" id="PTHR24156">
    <property type="entry name" value="ANK_REP_REGION DOMAIN-CONTAINING PROTEIN"/>
    <property type="match status" value="1"/>
</dbReference>
<evidence type="ECO:0000256" key="2">
    <source>
        <dbReference type="ARBA" id="ARBA00022737"/>
    </source>
</evidence>
<protein>
    <submittedName>
        <fullName evidence="6">Ankyrin repeat domain-containing protein 34B</fullName>
    </submittedName>
</protein>
<dbReference type="Pfam" id="PF12796">
    <property type="entry name" value="Ank_2"/>
    <property type="match status" value="1"/>
</dbReference>
<evidence type="ECO:0000256" key="3">
    <source>
        <dbReference type="ARBA" id="ARBA00023043"/>
    </source>
</evidence>
<keyword evidence="7" id="KW-1185">Reference proteome</keyword>
<feature type="repeat" description="ANK" evidence="4">
    <location>
        <begin position="10"/>
        <end position="42"/>
    </location>
</feature>
<dbReference type="EMBL" id="JAOPHQ010000570">
    <property type="protein sequence ID" value="KAK0154340.1"/>
    <property type="molecule type" value="Genomic_DNA"/>
</dbReference>
<keyword evidence="3 4" id="KW-0040">ANK repeat</keyword>
<feature type="compositionally biased region" description="Basic residues" evidence="5">
    <location>
        <begin position="549"/>
        <end position="559"/>
    </location>
</feature>
<accession>A0AA47PAC9</accession>
<keyword evidence="2" id="KW-0677">Repeat</keyword>
<feature type="compositionally biased region" description="Polar residues" evidence="5">
    <location>
        <begin position="566"/>
        <end position="576"/>
    </location>
</feature>
<evidence type="ECO:0000256" key="1">
    <source>
        <dbReference type="ARBA" id="ARBA00010029"/>
    </source>
</evidence>
<dbReference type="InterPro" id="IPR042637">
    <property type="entry name" value="AN34A/B/C"/>
</dbReference>
<dbReference type="PROSITE" id="PS50088">
    <property type="entry name" value="ANK_REPEAT"/>
    <property type="match status" value="3"/>
</dbReference>
<dbReference type="Gene3D" id="1.25.40.20">
    <property type="entry name" value="Ankyrin repeat-containing domain"/>
    <property type="match status" value="1"/>
</dbReference>
<evidence type="ECO:0000256" key="4">
    <source>
        <dbReference type="PROSITE-ProRule" id="PRU00023"/>
    </source>
</evidence>
<evidence type="ECO:0000313" key="7">
    <source>
        <dbReference type="Proteomes" id="UP001174136"/>
    </source>
</evidence>
<sequence length="630" mass="66934">MDGEECVAGDSANPLLRAVYLRRLRLTRLLLEGGAYINESDRHGQTPLMVACRTQHADGQSAGRAKLLKYLLERGADPNIQDKEGRSALMHACREHTGAEAVALLLAGGADLGLEDRSGTSALVYAVTAGDQKVLRLLLDAYKSQGKEVIIITTDGVPSGRAQARQYRHGPAPHVTALDSLTSQQAPASPSEIQIVTSPLCPGSGSGSWPSGPAKQVFSFKENQCSACSGGGTSNPCSPTRLRGPACPQRWSGRLQQQNPLLRLNSEPWLKIPVSLQGHQVPPAAAAAAVDPSPRTDSLPAERCLEEELLFPGYPRPDISDAERKANNNNNNITSTTTSTSTLAACVCYGAHRGPGNAAVTDGVNKSNKRLAEEKRGSQVERGEGEEETLVRQGHHQISLPGICSSHSASHPNLHTVPQHQACGTGGGGAVSPSASFACGKAHGMALSSLDNIIHRRKLGADHYASDPQLALKTASQEEAPERARPLAERRRTVAARSSTLLGTCCTSSSSRESLEAAGLVARRALHGFERRGSGAFLLDHVSAEGGRQHQHQHHHHPRCLPPLQLNPQRNGSPVPSGSKAARTAGKDFGEKAAGLKTFLPCAPPGHPKEATRRALMRRHSMQSEQLKTA</sequence>
<reference evidence="6" key="1">
    <citation type="journal article" date="2023" name="Front. Mar. Sci.">
        <title>A new Merluccius polli reference genome to investigate the effects of global change in West African waters.</title>
        <authorList>
            <person name="Mateo J.L."/>
            <person name="Blanco-Fernandez C."/>
            <person name="Garcia-Vazquez E."/>
            <person name="Machado-Schiaffino G."/>
        </authorList>
    </citation>
    <scope>NUCLEOTIDE SEQUENCE</scope>
    <source>
        <strain evidence="6">C29</strain>
        <tissue evidence="6">Fin</tissue>
    </source>
</reference>
<dbReference type="PROSITE" id="PS50297">
    <property type="entry name" value="ANK_REP_REGION"/>
    <property type="match status" value="1"/>
</dbReference>
<organism evidence="6 7">
    <name type="scientific">Merluccius polli</name>
    <name type="common">Benguela hake</name>
    <name type="synonym">Merluccius cadenati</name>
    <dbReference type="NCBI Taxonomy" id="89951"/>
    <lineage>
        <taxon>Eukaryota</taxon>
        <taxon>Metazoa</taxon>
        <taxon>Chordata</taxon>
        <taxon>Craniata</taxon>
        <taxon>Vertebrata</taxon>
        <taxon>Euteleostomi</taxon>
        <taxon>Actinopterygii</taxon>
        <taxon>Neopterygii</taxon>
        <taxon>Teleostei</taxon>
        <taxon>Neoteleostei</taxon>
        <taxon>Acanthomorphata</taxon>
        <taxon>Zeiogadaria</taxon>
        <taxon>Gadariae</taxon>
        <taxon>Gadiformes</taxon>
        <taxon>Gadoidei</taxon>
        <taxon>Merlucciidae</taxon>
        <taxon>Merluccius</taxon>
    </lineage>
</organism>
<proteinExistence type="inferred from homology"/>
<comment type="similarity">
    <text evidence="1">Belongs to the ANKRD34 family.</text>
</comment>
<dbReference type="SMART" id="SM00248">
    <property type="entry name" value="ANK"/>
    <property type="match status" value="4"/>
</dbReference>
<dbReference type="Proteomes" id="UP001174136">
    <property type="component" value="Unassembled WGS sequence"/>
</dbReference>
<dbReference type="AlphaFoldDB" id="A0AA47PAC9"/>
<dbReference type="SUPFAM" id="SSF48403">
    <property type="entry name" value="Ankyrin repeat"/>
    <property type="match status" value="1"/>
</dbReference>
<evidence type="ECO:0000313" key="6">
    <source>
        <dbReference type="EMBL" id="KAK0154340.1"/>
    </source>
</evidence>